<comment type="function">
    <text evidence="6">Binds and transfers iron-sulfur (Fe-S) clusters to target apoproteins. Can hydrolyze ATP.</text>
</comment>
<dbReference type="PROSITE" id="PS01215">
    <property type="entry name" value="MRP"/>
    <property type="match status" value="1"/>
</dbReference>
<name>A0ABP3WJL2_9GAMM</name>
<keyword evidence="5 6" id="KW-0411">Iron-sulfur</keyword>
<evidence type="ECO:0000313" key="7">
    <source>
        <dbReference type="EMBL" id="GAA0822304.1"/>
    </source>
</evidence>
<dbReference type="HAMAP" id="MF_02040">
    <property type="entry name" value="Mrp_NBP35"/>
    <property type="match status" value="1"/>
</dbReference>
<evidence type="ECO:0000313" key="8">
    <source>
        <dbReference type="Proteomes" id="UP001500021"/>
    </source>
</evidence>
<proteinExistence type="inferred from homology"/>
<sequence length="385" mass="40873">MFGNFFSKGQSKPSNEPLSSAQVTQLIDDTLANYVSENFPNGVLNVCIKYQLEQDKNITIQLIMPFPCQGELDELAASLSKALGQEVSIVVTLQVKPVRHFALGSDAGEKADGAVKQGNIANIIAIASGKGGVGKSTTTVNLAYALMAEGAKVGILDADIYGPSIPTMLGLTHEKPGSTDGKLMTPLLAHGLSAMSIGFLVDPNDATVWRGPMASSAFNQLLNETAWPTLDYLLIDMPPGTGDIQLTLAQKVPVAAAVIVTTPQDIALVDATKGIAMFNKVQVPVLGIVENMSYHICENCGHQSHIFGEAGGKDMAQSNQTTLLGQLPLDIAIRQDADFGQSDIIENSTGEIASHYRKIARNIAGQLFLQCDNASPLTPIVEQQQ</sequence>
<dbReference type="Pfam" id="PF10609">
    <property type="entry name" value="ParA"/>
    <property type="match status" value="1"/>
</dbReference>
<dbReference type="Gene3D" id="3.40.50.300">
    <property type="entry name" value="P-loop containing nucleotide triphosphate hydrolases"/>
    <property type="match status" value="1"/>
</dbReference>
<keyword evidence="1 6" id="KW-0479">Metal-binding</keyword>
<dbReference type="PANTHER" id="PTHR42961:SF2">
    <property type="entry name" value="IRON-SULFUR PROTEIN NUBPL"/>
    <property type="match status" value="1"/>
</dbReference>
<comment type="subunit">
    <text evidence="6">Homodimer.</text>
</comment>
<dbReference type="PANTHER" id="PTHR42961">
    <property type="entry name" value="IRON-SULFUR PROTEIN NUBPL"/>
    <property type="match status" value="1"/>
</dbReference>
<dbReference type="InterPro" id="IPR044304">
    <property type="entry name" value="NUBPL-like"/>
</dbReference>
<dbReference type="InterPro" id="IPR000808">
    <property type="entry name" value="Mrp-like_CS"/>
</dbReference>
<reference evidence="8" key="1">
    <citation type="journal article" date="2019" name="Int. J. Syst. Evol. Microbiol.">
        <title>The Global Catalogue of Microorganisms (GCM) 10K type strain sequencing project: providing services to taxonomists for standard genome sequencing and annotation.</title>
        <authorList>
            <consortium name="The Broad Institute Genomics Platform"/>
            <consortium name="The Broad Institute Genome Sequencing Center for Infectious Disease"/>
            <person name="Wu L."/>
            <person name="Ma J."/>
        </authorList>
    </citation>
    <scope>NUCLEOTIDE SEQUENCE [LARGE SCALE GENOMIC DNA]</scope>
    <source>
        <strain evidence="8">JCM 15608</strain>
    </source>
</reference>
<dbReference type="Proteomes" id="UP001500021">
    <property type="component" value="Unassembled WGS sequence"/>
</dbReference>
<dbReference type="SUPFAM" id="SSF52540">
    <property type="entry name" value="P-loop containing nucleoside triphosphate hydrolases"/>
    <property type="match status" value="1"/>
</dbReference>
<dbReference type="InterPro" id="IPR019591">
    <property type="entry name" value="Mrp/NBP35_ATP-bd"/>
</dbReference>
<keyword evidence="2 6" id="KW-0547">Nucleotide-binding</keyword>
<accession>A0ABP3WJL2</accession>
<keyword evidence="4 6" id="KW-0408">Iron</keyword>
<dbReference type="EMBL" id="BAAAFA010000011">
    <property type="protein sequence ID" value="GAA0822304.1"/>
    <property type="molecule type" value="Genomic_DNA"/>
</dbReference>
<evidence type="ECO:0000256" key="3">
    <source>
        <dbReference type="ARBA" id="ARBA00022840"/>
    </source>
</evidence>
<dbReference type="RefSeq" id="WP_343818571.1">
    <property type="nucleotide sequence ID" value="NZ_BAAAFA010000011.1"/>
</dbReference>
<feature type="binding site" evidence="6">
    <location>
        <begin position="129"/>
        <end position="136"/>
    </location>
    <ligand>
        <name>ATP</name>
        <dbReference type="ChEBI" id="CHEBI:30616"/>
    </ligand>
</feature>
<organism evidence="7 8">
    <name type="scientific">Colwellia asteriadis</name>
    <dbReference type="NCBI Taxonomy" id="517723"/>
    <lineage>
        <taxon>Bacteria</taxon>
        <taxon>Pseudomonadati</taxon>
        <taxon>Pseudomonadota</taxon>
        <taxon>Gammaproteobacteria</taxon>
        <taxon>Alteromonadales</taxon>
        <taxon>Colwelliaceae</taxon>
        <taxon>Colwellia</taxon>
    </lineage>
</organism>
<dbReference type="CDD" id="cd02037">
    <property type="entry name" value="Mrp_NBP35"/>
    <property type="match status" value="1"/>
</dbReference>
<dbReference type="InterPro" id="IPR033756">
    <property type="entry name" value="YlxH/NBP35"/>
</dbReference>
<protein>
    <recommendedName>
        <fullName evidence="6">Iron-sulfur cluster carrier protein</fullName>
    </recommendedName>
</protein>
<gene>
    <name evidence="7" type="primary">apbC</name>
    <name evidence="7" type="ORF">GCM10009111_30390</name>
</gene>
<keyword evidence="3 6" id="KW-0067">ATP-binding</keyword>
<dbReference type="InterPro" id="IPR027417">
    <property type="entry name" value="P-loop_NTPase"/>
</dbReference>
<evidence type="ECO:0000256" key="5">
    <source>
        <dbReference type="ARBA" id="ARBA00023014"/>
    </source>
</evidence>
<evidence type="ECO:0000256" key="1">
    <source>
        <dbReference type="ARBA" id="ARBA00022723"/>
    </source>
</evidence>
<evidence type="ECO:0000256" key="6">
    <source>
        <dbReference type="HAMAP-Rule" id="MF_02040"/>
    </source>
</evidence>
<keyword evidence="8" id="KW-1185">Reference proteome</keyword>
<keyword evidence="6" id="KW-0378">Hydrolase</keyword>
<evidence type="ECO:0000256" key="4">
    <source>
        <dbReference type="ARBA" id="ARBA00023004"/>
    </source>
</evidence>
<comment type="caution">
    <text evidence="7">The sequence shown here is derived from an EMBL/GenBank/DDBJ whole genome shotgun (WGS) entry which is preliminary data.</text>
</comment>
<evidence type="ECO:0000256" key="2">
    <source>
        <dbReference type="ARBA" id="ARBA00022741"/>
    </source>
</evidence>
<comment type="similarity">
    <text evidence="6">Belongs to the Mrp/NBP35 ATP-binding proteins family.</text>
</comment>
<dbReference type="NCBIfam" id="NF008669">
    <property type="entry name" value="PRK11670.1"/>
    <property type="match status" value="1"/>
</dbReference>